<proteinExistence type="predicted"/>
<protein>
    <submittedName>
        <fullName evidence="2">RNA-directed DNA polymerase, eukaryota</fullName>
    </submittedName>
</protein>
<dbReference type="Pfam" id="PF04827">
    <property type="entry name" value="Plant_tran"/>
    <property type="match status" value="1"/>
</dbReference>
<name>A0A6L2LVR0_TANCI</name>
<dbReference type="InterPro" id="IPR000477">
    <property type="entry name" value="RT_dom"/>
</dbReference>
<gene>
    <name evidence="2" type="ORF">Tci_037696</name>
</gene>
<dbReference type="SUPFAM" id="SSF56672">
    <property type="entry name" value="DNA/RNA polymerases"/>
    <property type="match status" value="1"/>
</dbReference>
<dbReference type="InterPro" id="IPR006912">
    <property type="entry name" value="Harbinger_derived_prot"/>
</dbReference>
<keyword evidence="2" id="KW-0548">Nucleotidyltransferase</keyword>
<keyword evidence="2" id="KW-0695">RNA-directed DNA polymerase</keyword>
<dbReference type="Pfam" id="PF00078">
    <property type="entry name" value="RVT_1"/>
    <property type="match status" value="1"/>
</dbReference>
<dbReference type="PANTHER" id="PTHR33116:SF78">
    <property type="entry name" value="OS12G0587133 PROTEIN"/>
    <property type="match status" value="1"/>
</dbReference>
<evidence type="ECO:0000259" key="1">
    <source>
        <dbReference type="Pfam" id="PF00078"/>
    </source>
</evidence>
<keyword evidence="2" id="KW-0808">Transferase</keyword>
<organism evidence="2">
    <name type="scientific">Tanacetum cinerariifolium</name>
    <name type="common">Dalmatian daisy</name>
    <name type="synonym">Chrysanthemum cinerariifolium</name>
    <dbReference type="NCBI Taxonomy" id="118510"/>
    <lineage>
        <taxon>Eukaryota</taxon>
        <taxon>Viridiplantae</taxon>
        <taxon>Streptophyta</taxon>
        <taxon>Embryophyta</taxon>
        <taxon>Tracheophyta</taxon>
        <taxon>Spermatophyta</taxon>
        <taxon>Magnoliopsida</taxon>
        <taxon>eudicotyledons</taxon>
        <taxon>Gunneridae</taxon>
        <taxon>Pentapetalae</taxon>
        <taxon>asterids</taxon>
        <taxon>campanulids</taxon>
        <taxon>Asterales</taxon>
        <taxon>Asteraceae</taxon>
        <taxon>Asteroideae</taxon>
        <taxon>Anthemideae</taxon>
        <taxon>Anthemidinae</taxon>
        <taxon>Tanacetum</taxon>
    </lineage>
</organism>
<dbReference type="EMBL" id="BKCJ010005255">
    <property type="protein sequence ID" value="GEU65718.1"/>
    <property type="molecule type" value="Genomic_DNA"/>
</dbReference>
<reference evidence="2" key="1">
    <citation type="journal article" date="2019" name="Sci. Rep.">
        <title>Draft genome of Tanacetum cinerariifolium, the natural source of mosquito coil.</title>
        <authorList>
            <person name="Yamashiro T."/>
            <person name="Shiraishi A."/>
            <person name="Satake H."/>
            <person name="Nakayama K."/>
        </authorList>
    </citation>
    <scope>NUCLEOTIDE SEQUENCE</scope>
</reference>
<accession>A0A6L2LVR0</accession>
<dbReference type="InterPro" id="IPR043502">
    <property type="entry name" value="DNA/RNA_pol_sf"/>
</dbReference>
<comment type="caution">
    <text evidence="2">The sequence shown here is derived from an EMBL/GenBank/DDBJ whole genome shotgun (WGS) entry which is preliminary data.</text>
</comment>
<feature type="domain" description="Reverse transcriptase" evidence="1">
    <location>
        <begin position="374"/>
        <end position="533"/>
    </location>
</feature>
<dbReference type="GO" id="GO:0003964">
    <property type="term" value="F:RNA-directed DNA polymerase activity"/>
    <property type="evidence" value="ECO:0007669"/>
    <property type="project" value="UniProtKB-KW"/>
</dbReference>
<dbReference type="AlphaFoldDB" id="A0A6L2LVR0"/>
<evidence type="ECO:0000313" key="2">
    <source>
        <dbReference type="EMBL" id="GEU65718.1"/>
    </source>
</evidence>
<dbReference type="PANTHER" id="PTHR33116">
    <property type="entry name" value="REVERSE TRANSCRIPTASE ZINC-BINDING DOMAIN-CONTAINING PROTEIN-RELATED-RELATED"/>
    <property type="match status" value="1"/>
</dbReference>
<sequence length="621" mass="70399">MSERSSRTALDHFCQAVMEIYGPEYLRKPTVTDIEKLYRHHEEKHGFSGMLESLDCTDWEWFGCLYAFKGQYVRRDHVPLINDLKAGRALEIPFVANGISYPSGYYLVDGIYPELTPLVKTIPEPADDDHKRILYKQKQESTRKDVKRAFDVLKKKRAILANPTRVLLFIKGNCSSTKKLFFELRFMASDDGDQNARYALSKLLQQGTVAEYETPTTLGEAFSIACIIEARFETIIGKKLKIEEKIDIILSWPSKEASPMIKGSLDANEDIGVVEVIIVIDNVFDIGESNVESIEVRNPKDAHIEMDFPNVLSQEDSLSNERYWDLIHGDVTNAVRLVSVIKGLINEVQSAFIVKRQILDGPFFLNEVIQWYEVLRKFGFGDKWCKWIECCLKSSRGSILVNGSPTKEFAFGRGFKQGDPLSSFLFILIIESIHLSFTRVANTGLFKGISIDDGSVNLSYLFYADDAVFVSQWSDSNITTLVHVLECFHKLSGLRINMCKSKLIGLHVDGELVHRVARQLGCLVLNLPFSYLGSIVGDNMARQQAWGGIVDRVKKKLSKWKMKMLSIGGRLTLVKSVLGSLPIYNFSIFKVPKCVLNELEGIRRKFFNGHVQDSKKASWLN</sequence>